<dbReference type="AlphaFoldDB" id="A0A1L9PY64"/>
<dbReference type="VEuPathDB" id="FungiDB:ASPVEDRAFT_200443"/>
<name>A0A1L9PY64_ASPVE</name>
<dbReference type="InterPro" id="IPR006094">
    <property type="entry name" value="Oxid_FAD_bind_N"/>
</dbReference>
<feature type="domain" description="FAD-binding PCMH-type" evidence="6">
    <location>
        <begin position="55"/>
        <end position="227"/>
    </location>
</feature>
<dbReference type="PROSITE" id="PS51387">
    <property type="entry name" value="FAD_PCMH"/>
    <property type="match status" value="1"/>
</dbReference>
<dbReference type="InterPro" id="IPR050416">
    <property type="entry name" value="FAD-linked_Oxidoreductase"/>
</dbReference>
<reference evidence="8" key="1">
    <citation type="journal article" date="2017" name="Genome Biol.">
        <title>Comparative genomics reveals high biological diversity and specific adaptations in the industrially and medically important fungal genus Aspergillus.</title>
        <authorList>
            <person name="de Vries R.P."/>
            <person name="Riley R."/>
            <person name="Wiebenga A."/>
            <person name="Aguilar-Osorio G."/>
            <person name="Amillis S."/>
            <person name="Uchima C.A."/>
            <person name="Anderluh G."/>
            <person name="Asadollahi M."/>
            <person name="Askin M."/>
            <person name="Barry K."/>
            <person name="Battaglia E."/>
            <person name="Bayram O."/>
            <person name="Benocci T."/>
            <person name="Braus-Stromeyer S.A."/>
            <person name="Caldana C."/>
            <person name="Canovas D."/>
            <person name="Cerqueira G.C."/>
            <person name="Chen F."/>
            <person name="Chen W."/>
            <person name="Choi C."/>
            <person name="Clum A."/>
            <person name="Dos Santos R.A."/>
            <person name="Damasio A.R."/>
            <person name="Diallinas G."/>
            <person name="Emri T."/>
            <person name="Fekete E."/>
            <person name="Flipphi M."/>
            <person name="Freyberg S."/>
            <person name="Gallo A."/>
            <person name="Gournas C."/>
            <person name="Habgood R."/>
            <person name="Hainaut M."/>
            <person name="Harispe M.L."/>
            <person name="Henrissat B."/>
            <person name="Hilden K.S."/>
            <person name="Hope R."/>
            <person name="Hossain A."/>
            <person name="Karabika E."/>
            <person name="Karaffa L."/>
            <person name="Karanyi Z."/>
            <person name="Krasevec N."/>
            <person name="Kuo A."/>
            <person name="Kusch H."/>
            <person name="LaButti K."/>
            <person name="Lagendijk E.L."/>
            <person name="Lapidus A."/>
            <person name="Levasseur A."/>
            <person name="Lindquist E."/>
            <person name="Lipzen A."/>
            <person name="Logrieco A.F."/>
            <person name="MacCabe A."/>
            <person name="Maekelae M.R."/>
            <person name="Malavazi I."/>
            <person name="Melin P."/>
            <person name="Meyer V."/>
            <person name="Mielnichuk N."/>
            <person name="Miskei M."/>
            <person name="Molnar A.P."/>
            <person name="Mule G."/>
            <person name="Ngan C.Y."/>
            <person name="Orejas M."/>
            <person name="Orosz E."/>
            <person name="Ouedraogo J.P."/>
            <person name="Overkamp K.M."/>
            <person name="Park H.-S."/>
            <person name="Perrone G."/>
            <person name="Piumi F."/>
            <person name="Punt P.J."/>
            <person name="Ram A.F."/>
            <person name="Ramon A."/>
            <person name="Rauscher S."/>
            <person name="Record E."/>
            <person name="Riano-Pachon D.M."/>
            <person name="Robert V."/>
            <person name="Roehrig J."/>
            <person name="Ruller R."/>
            <person name="Salamov A."/>
            <person name="Salih N.S."/>
            <person name="Samson R.A."/>
            <person name="Sandor E."/>
            <person name="Sanguinetti M."/>
            <person name="Schuetze T."/>
            <person name="Sepcic K."/>
            <person name="Shelest E."/>
            <person name="Sherlock G."/>
            <person name="Sophianopoulou V."/>
            <person name="Squina F.M."/>
            <person name="Sun H."/>
            <person name="Susca A."/>
            <person name="Todd R.B."/>
            <person name="Tsang A."/>
            <person name="Unkles S.E."/>
            <person name="van de Wiele N."/>
            <person name="van Rossen-Uffink D."/>
            <person name="Oliveira J.V."/>
            <person name="Vesth T.C."/>
            <person name="Visser J."/>
            <person name="Yu J.-H."/>
            <person name="Zhou M."/>
            <person name="Andersen M.R."/>
            <person name="Archer D.B."/>
            <person name="Baker S.E."/>
            <person name="Benoit I."/>
            <person name="Brakhage A.A."/>
            <person name="Braus G.H."/>
            <person name="Fischer R."/>
            <person name="Frisvad J.C."/>
            <person name="Goldman G.H."/>
            <person name="Houbraken J."/>
            <person name="Oakley B."/>
            <person name="Pocsi I."/>
            <person name="Scazzocchio C."/>
            <person name="Seiboth B."/>
            <person name="vanKuyk P.A."/>
            <person name="Wortman J."/>
            <person name="Dyer P.S."/>
            <person name="Grigoriev I.V."/>
        </authorList>
    </citation>
    <scope>NUCLEOTIDE SEQUENCE [LARGE SCALE GENOMIC DNA]</scope>
    <source>
        <strain evidence="8">CBS 583.65</strain>
    </source>
</reference>
<dbReference type="Gene3D" id="3.40.462.20">
    <property type="match status" value="1"/>
</dbReference>
<dbReference type="Pfam" id="PF01565">
    <property type="entry name" value="FAD_binding_4"/>
    <property type="match status" value="1"/>
</dbReference>
<gene>
    <name evidence="7" type="ORF">ASPVEDRAFT_200443</name>
</gene>
<protein>
    <recommendedName>
        <fullName evidence="6">FAD-binding PCMH-type domain-containing protein</fullName>
    </recommendedName>
</protein>
<dbReference type="Proteomes" id="UP000184073">
    <property type="component" value="Unassembled WGS sequence"/>
</dbReference>
<keyword evidence="8" id="KW-1185">Reference proteome</keyword>
<dbReference type="STRING" id="1036611.A0A1L9PY64"/>
<keyword evidence="2" id="KW-0285">Flavoprotein</keyword>
<proteinExistence type="inferred from homology"/>
<evidence type="ECO:0000256" key="3">
    <source>
        <dbReference type="ARBA" id="ARBA00022729"/>
    </source>
</evidence>
<evidence type="ECO:0000313" key="8">
    <source>
        <dbReference type="Proteomes" id="UP000184073"/>
    </source>
</evidence>
<dbReference type="RefSeq" id="XP_040672226.1">
    <property type="nucleotide sequence ID" value="XM_040809312.1"/>
</dbReference>
<evidence type="ECO:0000259" key="6">
    <source>
        <dbReference type="PROSITE" id="PS51387"/>
    </source>
</evidence>
<organism evidence="7 8">
    <name type="scientific">Aspergillus versicolor CBS 583.65</name>
    <dbReference type="NCBI Taxonomy" id="1036611"/>
    <lineage>
        <taxon>Eukaryota</taxon>
        <taxon>Fungi</taxon>
        <taxon>Dikarya</taxon>
        <taxon>Ascomycota</taxon>
        <taxon>Pezizomycotina</taxon>
        <taxon>Eurotiomycetes</taxon>
        <taxon>Eurotiomycetidae</taxon>
        <taxon>Eurotiales</taxon>
        <taxon>Aspergillaceae</taxon>
        <taxon>Aspergillus</taxon>
        <taxon>Aspergillus subgen. Nidulantes</taxon>
    </lineage>
</organism>
<accession>A0A1L9PY64</accession>
<dbReference type="GeneID" id="63724823"/>
<keyword evidence="3" id="KW-0732">Signal</keyword>
<dbReference type="PANTHER" id="PTHR42973:SF32">
    <property type="entry name" value="FAD-LINKED OXIDOREDUCTASE AFOF"/>
    <property type="match status" value="1"/>
</dbReference>
<evidence type="ECO:0000256" key="5">
    <source>
        <dbReference type="ARBA" id="ARBA00023002"/>
    </source>
</evidence>
<dbReference type="PANTHER" id="PTHR42973">
    <property type="entry name" value="BINDING OXIDOREDUCTASE, PUTATIVE (AFU_ORTHOLOGUE AFUA_1G17690)-RELATED"/>
    <property type="match status" value="1"/>
</dbReference>
<sequence length="493" mass="54011">MLFGGSLVQSILGVSIATPSYQNLTSLFGPHLSPQAQIILPTDDTFGSQLTQRWTDYNKPSYIGAIKPATESDIQKIVEISAANKLPFFTTGGGHGISNYSSFDGLSIDLSNFRTTELDTENNLLTIGGSTKVDQLLDLLWDNKKELPLGSCECVGVVGATLGGGISSLQGVRGLLLDALESVRIVTATGALVRASRTENPDLFWGLRGAGSNFGIVTAATYKVFDLTNDGEAMNADFVFPASANRTFFEIMRSFDNDLPREFGITGVGLFNRSSNEPAIAVNVIYYGPQSVGEPYIQPLKDLNPTMVNISTVTSRDLMDAAFFSFFGGNNGACVPNQHINIYTVALKQIHVPTFESFFAKLDDFWRTFPDYQGRLLLQKYGTDAVVDIPDEESAYAHREVTTFMNIEGFYTDPTIDDAVDAFVGPARDEFARWSGFDELSVYSNYARGDEGASAWYGQRKLAELTRLKQKWDPQGLFSVHNPVPVVADREDL</sequence>
<dbReference type="InterPro" id="IPR012951">
    <property type="entry name" value="BBE"/>
</dbReference>
<dbReference type="GO" id="GO:0016491">
    <property type="term" value="F:oxidoreductase activity"/>
    <property type="evidence" value="ECO:0007669"/>
    <property type="project" value="UniProtKB-KW"/>
</dbReference>
<keyword evidence="4" id="KW-0274">FAD</keyword>
<dbReference type="EMBL" id="KV878135">
    <property type="protein sequence ID" value="OJJ06464.1"/>
    <property type="molecule type" value="Genomic_DNA"/>
</dbReference>
<dbReference type="Gene3D" id="3.30.465.10">
    <property type="match status" value="1"/>
</dbReference>
<dbReference type="SUPFAM" id="SSF56176">
    <property type="entry name" value="FAD-binding/transporter-associated domain-like"/>
    <property type="match status" value="1"/>
</dbReference>
<dbReference type="InterPro" id="IPR016166">
    <property type="entry name" value="FAD-bd_PCMH"/>
</dbReference>
<keyword evidence="5" id="KW-0560">Oxidoreductase</keyword>
<dbReference type="InterPro" id="IPR036318">
    <property type="entry name" value="FAD-bd_PCMH-like_sf"/>
</dbReference>
<dbReference type="InterPro" id="IPR016169">
    <property type="entry name" value="FAD-bd_PCMH_sub2"/>
</dbReference>
<dbReference type="GO" id="GO:0071949">
    <property type="term" value="F:FAD binding"/>
    <property type="evidence" value="ECO:0007669"/>
    <property type="project" value="InterPro"/>
</dbReference>
<evidence type="ECO:0000256" key="1">
    <source>
        <dbReference type="ARBA" id="ARBA00005466"/>
    </source>
</evidence>
<evidence type="ECO:0000256" key="4">
    <source>
        <dbReference type="ARBA" id="ARBA00022827"/>
    </source>
</evidence>
<dbReference type="Pfam" id="PF08031">
    <property type="entry name" value="BBE"/>
    <property type="match status" value="1"/>
</dbReference>
<evidence type="ECO:0000256" key="2">
    <source>
        <dbReference type="ARBA" id="ARBA00022630"/>
    </source>
</evidence>
<evidence type="ECO:0000313" key="7">
    <source>
        <dbReference type="EMBL" id="OJJ06464.1"/>
    </source>
</evidence>
<dbReference type="OrthoDB" id="415825at2759"/>
<comment type="similarity">
    <text evidence="1">Belongs to the oxygen-dependent FAD-linked oxidoreductase family.</text>
</comment>